<keyword evidence="2" id="KW-1133">Transmembrane helix</keyword>
<feature type="transmembrane region" description="Helical" evidence="2">
    <location>
        <begin position="833"/>
        <end position="852"/>
    </location>
</feature>
<gene>
    <name evidence="5" type="ORF">CGOC_LOCUS689</name>
</gene>
<dbReference type="OrthoDB" id="5868619at2759"/>
<proteinExistence type="predicted"/>
<dbReference type="Proteomes" id="UP000271889">
    <property type="component" value="Unassembled WGS sequence"/>
</dbReference>
<evidence type="ECO:0000256" key="1">
    <source>
        <dbReference type="SAM" id="MobiDB-lite"/>
    </source>
</evidence>
<protein>
    <recommendedName>
        <fullName evidence="7">Phlebovirus glycoprotein G2 fusion domain-containing protein</fullName>
    </recommendedName>
</protein>
<dbReference type="Gene3D" id="2.60.98.50">
    <property type="match status" value="1"/>
</dbReference>
<dbReference type="InterPro" id="IPR040676">
    <property type="entry name" value="DUF5641"/>
</dbReference>
<keyword evidence="2" id="KW-0812">Transmembrane</keyword>
<evidence type="ECO:0000313" key="6">
    <source>
        <dbReference type="Proteomes" id="UP000271889"/>
    </source>
</evidence>
<feature type="transmembrane region" description="Helical" evidence="2">
    <location>
        <begin position="366"/>
        <end position="383"/>
    </location>
</feature>
<feature type="domain" description="Phlebovirus glycoprotein G2 fusion" evidence="3">
    <location>
        <begin position="384"/>
        <end position="693"/>
    </location>
</feature>
<keyword evidence="6" id="KW-1185">Reference proteome</keyword>
<organism evidence="5 6">
    <name type="scientific">Cylicostephanus goldi</name>
    <name type="common">Nematode worm</name>
    <dbReference type="NCBI Taxonomy" id="71465"/>
    <lineage>
        <taxon>Eukaryota</taxon>
        <taxon>Metazoa</taxon>
        <taxon>Ecdysozoa</taxon>
        <taxon>Nematoda</taxon>
        <taxon>Chromadorea</taxon>
        <taxon>Rhabditida</taxon>
        <taxon>Rhabditina</taxon>
        <taxon>Rhabditomorpha</taxon>
        <taxon>Strongyloidea</taxon>
        <taxon>Strongylidae</taxon>
        <taxon>Cylicostephanus</taxon>
    </lineage>
</organism>
<dbReference type="Pfam" id="PF18701">
    <property type="entry name" value="DUF5641"/>
    <property type="match status" value="1"/>
</dbReference>
<evidence type="ECO:0000256" key="2">
    <source>
        <dbReference type="SAM" id="Phobius"/>
    </source>
</evidence>
<evidence type="ECO:0008006" key="7">
    <source>
        <dbReference type="Google" id="ProtNLM"/>
    </source>
</evidence>
<feature type="compositionally biased region" description="Basic and acidic residues" evidence="1">
    <location>
        <begin position="156"/>
        <end position="170"/>
    </location>
</feature>
<sequence>MSEKGQDRIYHTPEEAQQLATQRQAEAALKTSIDLTEQFWRTWREQYLTSLREQHKIRMNEKRGSKRTPKIGDIVILWDAIQPRNTWKTARIVQIEDSPSKTIREVIVETPNKRRLRRPINRIVPLEINSDDDSPARQQQENTEARYNLRPRARINYKEQEADEQRERSDKGLISTTSLFTVALLSLCVQMTRAVPNKSDHQLHCKEGGVILSQSNGLPYEICAEEYCIEFRTPRHQEIVKFPSQITLHDHLVKWKTFDGTDVTIMETTCRAAPFCKQIDCVFCSAMMANPECWPRIAIAATGLMIYAGVAVCYCIFHVPVVVGTPLLYFLKITRSCGKWSIKLMWKFITSPFSTSYRRRRRRYSLSERVILLAIVYIATAQGCQDVNIFAHHSRSCYITNHSEYCTIDTAEILKINPFKQEACLRLRNNHASVLETKLLWKGLNLVCEKQTTLFSRSTRYALLDSKRCPHAGSCTGEKCGNVTRTSQISELHRANHFPGITGCVESCGGPGCDCFYPSSGCLFYRIYLIPNDEKVYEFFKCNRWKPIVNMQLQVNDADQSPREYNFQVVPNQPRSLPPFIVTLSSISIPPTPMLHTNFLTDGTIIAQTPTQLEPPLACASAQHAANLTCEVREDCKCTPAEVKMKCDCKEVNLTALIREPRYRLPILQPNLEFHPINGTVVSKIPQLPTAEFVLRIKGRFNTTAMRSQAVCTSEDAHCQGCYKCAKGAKALITCKSSTPRTWAEIQCGDDAFTVQCTDQGVQTNLSFVSETALFYRKCTIQCGITISEFKITGLLHYTGSLEGAVRRVLKGESEIFSEINLPDFTHLAETFLTWWMTLAITALLVIVALLITYFAVINAFPCTVTNTICHIFLALSRLTFRLLRILCMIPFRCLYLCLGKKTKSEEKNL</sequence>
<reference evidence="5 6" key="1">
    <citation type="submission" date="2018-11" db="EMBL/GenBank/DDBJ databases">
        <authorList>
            <consortium name="Pathogen Informatics"/>
        </authorList>
    </citation>
    <scope>NUCLEOTIDE SEQUENCE [LARGE SCALE GENOMIC DNA]</scope>
</reference>
<accession>A0A3P6Q8R3</accession>
<evidence type="ECO:0000259" key="4">
    <source>
        <dbReference type="Pfam" id="PF18701"/>
    </source>
</evidence>
<dbReference type="PANTHER" id="PTHR47331:SF1">
    <property type="entry name" value="GAG-LIKE PROTEIN"/>
    <property type="match status" value="1"/>
</dbReference>
<feature type="transmembrane region" description="Helical" evidence="2">
    <location>
        <begin position="304"/>
        <end position="331"/>
    </location>
</feature>
<dbReference type="Pfam" id="PF07245">
    <property type="entry name" value="Phlebovirus_G2"/>
    <property type="match status" value="1"/>
</dbReference>
<dbReference type="Gene3D" id="2.60.40.3770">
    <property type="match status" value="1"/>
</dbReference>
<dbReference type="AlphaFoldDB" id="A0A3P6Q8R3"/>
<dbReference type="EMBL" id="UYRV01001053">
    <property type="protein sequence ID" value="VDK46162.1"/>
    <property type="molecule type" value="Genomic_DNA"/>
</dbReference>
<dbReference type="PANTHER" id="PTHR47331">
    <property type="entry name" value="PHD-TYPE DOMAIN-CONTAINING PROTEIN"/>
    <property type="match status" value="1"/>
</dbReference>
<feature type="domain" description="DUF5641" evidence="4">
    <location>
        <begin position="34"/>
        <end position="126"/>
    </location>
</feature>
<feature type="region of interest" description="Disordered" evidence="1">
    <location>
        <begin position="127"/>
        <end position="170"/>
    </location>
</feature>
<dbReference type="InterPro" id="IPR009878">
    <property type="entry name" value="Phlebovirus_G2_fusion"/>
</dbReference>
<evidence type="ECO:0000259" key="3">
    <source>
        <dbReference type="Pfam" id="PF07245"/>
    </source>
</evidence>
<name>A0A3P6Q8R3_CYLGO</name>
<evidence type="ECO:0000313" key="5">
    <source>
        <dbReference type="EMBL" id="VDK46162.1"/>
    </source>
</evidence>
<keyword evidence="2" id="KW-0472">Membrane</keyword>